<evidence type="ECO:0000313" key="3">
    <source>
        <dbReference type="Proteomes" id="UP001203338"/>
    </source>
</evidence>
<evidence type="ECO:0000313" key="2">
    <source>
        <dbReference type="EMBL" id="MCL6270438.1"/>
    </source>
</evidence>
<feature type="transmembrane region" description="Helical" evidence="1">
    <location>
        <begin position="184"/>
        <end position="204"/>
    </location>
</feature>
<sequence>MSSPWLSLAISDAILAFSSLFGVFLMVQCRRMVGDHMPILASTLAYLLVGSAAALGTLRYGFSQSWAPAHDMLTAAALTLGPNLLATALGALCLGWKLSRPTWWRIMLGLMLGYEISRLAGYVTAYHMTINTLALIVMAKVAMDMYKKQRLFSGFTFIAVGAYALAALVVGTEGQLAGYLRLDLYHYLLALGHLFSASAIFNLLKIDSRS</sequence>
<evidence type="ECO:0000256" key="1">
    <source>
        <dbReference type="SAM" id="Phobius"/>
    </source>
</evidence>
<feature type="transmembrane region" description="Helical" evidence="1">
    <location>
        <begin position="155"/>
        <end position="172"/>
    </location>
</feature>
<gene>
    <name evidence="2" type="ORF">M3P05_10950</name>
</gene>
<accession>A0ABT0PGD8</accession>
<keyword evidence="1" id="KW-1133">Transmembrane helix</keyword>
<proteinExistence type="predicted"/>
<comment type="caution">
    <text evidence="2">The sequence shown here is derived from an EMBL/GenBank/DDBJ whole genome shotgun (WGS) entry which is preliminary data.</text>
</comment>
<protein>
    <submittedName>
        <fullName evidence="2">Uncharacterized protein</fullName>
    </submittedName>
</protein>
<keyword evidence="1" id="KW-0472">Membrane</keyword>
<name>A0ABT0PGD8_9GAMM</name>
<reference evidence="2 3" key="1">
    <citation type="submission" date="2022-05" db="EMBL/GenBank/DDBJ databases">
        <authorList>
            <person name="Park J.-S."/>
        </authorList>
    </citation>
    <scope>NUCLEOTIDE SEQUENCE [LARGE SCALE GENOMIC DNA]</scope>
    <source>
        <strain evidence="2 3">2012CJ34-2</strain>
    </source>
</reference>
<dbReference type="Proteomes" id="UP001203338">
    <property type="component" value="Unassembled WGS sequence"/>
</dbReference>
<dbReference type="EMBL" id="JAMFLX010000013">
    <property type="protein sequence ID" value="MCL6270438.1"/>
    <property type="molecule type" value="Genomic_DNA"/>
</dbReference>
<organism evidence="2 3">
    <name type="scientific">Parendozoicomonas callyspongiae</name>
    <dbReference type="NCBI Taxonomy" id="2942213"/>
    <lineage>
        <taxon>Bacteria</taxon>
        <taxon>Pseudomonadati</taxon>
        <taxon>Pseudomonadota</taxon>
        <taxon>Gammaproteobacteria</taxon>
        <taxon>Oceanospirillales</taxon>
        <taxon>Endozoicomonadaceae</taxon>
        <taxon>Parendozoicomonas</taxon>
    </lineage>
</organism>
<feature type="transmembrane region" description="Helical" evidence="1">
    <location>
        <begin position="6"/>
        <end position="27"/>
    </location>
</feature>
<feature type="transmembrane region" description="Helical" evidence="1">
    <location>
        <begin position="72"/>
        <end position="96"/>
    </location>
</feature>
<feature type="transmembrane region" description="Helical" evidence="1">
    <location>
        <begin position="39"/>
        <end position="60"/>
    </location>
</feature>
<dbReference type="RefSeq" id="WP_249699655.1">
    <property type="nucleotide sequence ID" value="NZ_JAMFLX010000013.1"/>
</dbReference>
<keyword evidence="3" id="KW-1185">Reference proteome</keyword>
<keyword evidence="1" id="KW-0812">Transmembrane</keyword>